<evidence type="ECO:0000313" key="2">
    <source>
        <dbReference type="Proteomes" id="UP000189705"/>
    </source>
</evidence>
<dbReference type="GeneID" id="112548894"/>
<proteinExistence type="predicted"/>
<accession>A0A3Q0FVS9</accession>
<gene>
    <name evidence="3" type="primary">LOC112548894</name>
</gene>
<sequence>MSGSCRARVAPPLAPHNRYTPLVVQEETLTETPEEEPERSAGSLGPASERILRLVHPSDYYPMFLVCVGVDDAARGHGARRDGCVEVNRRLQQWCDHEGSAFFDPCDRIHQWRHHTIQYSCQEIQKGRGDGDGLSVGNASSGNKRGDHSKKNKTKEMANAGTNIMKWFMDEVTDILYPAIMEYEERKITERDMRDKEASAKKCVCTGRKITPGSSPGCGKKWSRGKLTSLFSQHSPGLSPGIGREVWEDNLPEPEPAAVPPHPANHLSHLCRGSVCRAAQLEHPRQTFQAERFPHGQRYFQYNLTQKDGQLETHLIREDISSDVAQDHPKTGMLRKLFSPINAQE</sequence>
<reference evidence="3" key="1">
    <citation type="submission" date="2025-08" db="UniProtKB">
        <authorList>
            <consortium name="RefSeq"/>
        </authorList>
    </citation>
    <scope>IDENTIFICATION</scope>
</reference>
<organism evidence="2 3">
    <name type="scientific">Alligator sinensis</name>
    <name type="common">Chinese alligator</name>
    <dbReference type="NCBI Taxonomy" id="38654"/>
    <lineage>
        <taxon>Eukaryota</taxon>
        <taxon>Metazoa</taxon>
        <taxon>Chordata</taxon>
        <taxon>Craniata</taxon>
        <taxon>Vertebrata</taxon>
        <taxon>Euteleostomi</taxon>
        <taxon>Archelosauria</taxon>
        <taxon>Archosauria</taxon>
        <taxon>Crocodylia</taxon>
        <taxon>Alligatoridae</taxon>
        <taxon>Alligatorinae</taxon>
        <taxon>Alligator</taxon>
    </lineage>
</organism>
<dbReference type="KEGG" id="asn:112548894"/>
<feature type="region of interest" description="Disordered" evidence="1">
    <location>
        <begin position="130"/>
        <end position="155"/>
    </location>
</feature>
<protein>
    <submittedName>
        <fullName evidence="3">Uncharacterized protein LOC112548894</fullName>
    </submittedName>
</protein>
<dbReference type="RefSeq" id="XP_025051454.1">
    <property type="nucleotide sequence ID" value="XM_025195669.1"/>
</dbReference>
<dbReference type="AlphaFoldDB" id="A0A3Q0FVS9"/>
<evidence type="ECO:0000256" key="1">
    <source>
        <dbReference type="SAM" id="MobiDB-lite"/>
    </source>
</evidence>
<dbReference type="Proteomes" id="UP000189705">
    <property type="component" value="Unplaced"/>
</dbReference>
<name>A0A3Q0FVS9_ALLSI</name>
<keyword evidence="2" id="KW-1185">Reference proteome</keyword>
<evidence type="ECO:0000313" key="3">
    <source>
        <dbReference type="RefSeq" id="XP_025051454.1"/>
    </source>
</evidence>
<dbReference type="InParanoid" id="A0A3Q0FVS9"/>